<accession>N1PUJ6</accession>
<dbReference type="HOGENOM" id="CLU_1144903_0_0_1"/>
<keyword evidence="2" id="KW-1185">Reference proteome</keyword>
<dbReference type="AlphaFoldDB" id="N1PUJ6"/>
<reference evidence="1 2" key="2">
    <citation type="journal article" date="2012" name="PLoS Pathog.">
        <title>Diverse lifestyles and strategies of plant pathogenesis encoded in the genomes of eighteen Dothideomycetes fungi.</title>
        <authorList>
            <person name="Ohm R.A."/>
            <person name="Feau N."/>
            <person name="Henrissat B."/>
            <person name="Schoch C.L."/>
            <person name="Horwitz B.A."/>
            <person name="Barry K.W."/>
            <person name="Condon B.J."/>
            <person name="Copeland A.C."/>
            <person name="Dhillon B."/>
            <person name="Glaser F."/>
            <person name="Hesse C.N."/>
            <person name="Kosti I."/>
            <person name="LaButti K."/>
            <person name="Lindquist E.A."/>
            <person name="Lucas S."/>
            <person name="Salamov A.A."/>
            <person name="Bradshaw R.E."/>
            <person name="Ciuffetti L."/>
            <person name="Hamelin R.C."/>
            <person name="Kema G.H.J."/>
            <person name="Lawrence C."/>
            <person name="Scott J.A."/>
            <person name="Spatafora J.W."/>
            <person name="Turgeon B.G."/>
            <person name="de Wit P.J.G.M."/>
            <person name="Zhong S."/>
            <person name="Goodwin S.B."/>
            <person name="Grigoriev I.V."/>
        </authorList>
    </citation>
    <scope>NUCLEOTIDE SEQUENCE [LARGE SCALE GENOMIC DNA]</scope>
    <source>
        <strain evidence="2">NZE10 / CBS 128990</strain>
    </source>
</reference>
<gene>
    <name evidence="1" type="ORF">DOTSEDRAFT_165812</name>
</gene>
<dbReference type="OrthoDB" id="3631686at2759"/>
<protein>
    <submittedName>
        <fullName evidence="1">Uncharacterized protein</fullName>
    </submittedName>
</protein>
<reference evidence="2" key="1">
    <citation type="journal article" date="2012" name="PLoS Genet.">
        <title>The genomes of the fungal plant pathogens Cladosporium fulvum and Dothistroma septosporum reveal adaptation to different hosts and lifestyles but also signatures of common ancestry.</title>
        <authorList>
            <person name="de Wit P.J.G.M."/>
            <person name="van der Burgt A."/>
            <person name="Oekmen B."/>
            <person name="Stergiopoulos I."/>
            <person name="Abd-Elsalam K.A."/>
            <person name="Aerts A.L."/>
            <person name="Bahkali A.H."/>
            <person name="Beenen H.G."/>
            <person name="Chettri P."/>
            <person name="Cox M.P."/>
            <person name="Datema E."/>
            <person name="de Vries R.P."/>
            <person name="Dhillon B."/>
            <person name="Ganley A.R."/>
            <person name="Griffiths S.A."/>
            <person name="Guo Y."/>
            <person name="Hamelin R.C."/>
            <person name="Henrissat B."/>
            <person name="Kabir M.S."/>
            <person name="Jashni M.K."/>
            <person name="Kema G."/>
            <person name="Klaubauf S."/>
            <person name="Lapidus A."/>
            <person name="Levasseur A."/>
            <person name="Lindquist E."/>
            <person name="Mehrabi R."/>
            <person name="Ohm R.A."/>
            <person name="Owen T.J."/>
            <person name="Salamov A."/>
            <person name="Schwelm A."/>
            <person name="Schijlen E."/>
            <person name="Sun H."/>
            <person name="van den Burg H.A."/>
            <person name="van Ham R.C.H.J."/>
            <person name="Zhang S."/>
            <person name="Goodwin S.B."/>
            <person name="Grigoriev I.V."/>
            <person name="Collemare J."/>
            <person name="Bradshaw R.E."/>
        </authorList>
    </citation>
    <scope>NUCLEOTIDE SEQUENCE [LARGE SCALE GENOMIC DNA]</scope>
    <source>
        <strain evidence="2">NZE10 / CBS 128990</strain>
    </source>
</reference>
<feature type="non-terminal residue" evidence="1">
    <location>
        <position position="243"/>
    </location>
</feature>
<organism evidence="1 2">
    <name type="scientific">Dothistroma septosporum (strain NZE10 / CBS 128990)</name>
    <name type="common">Red band needle blight fungus</name>
    <name type="synonym">Mycosphaerella pini</name>
    <dbReference type="NCBI Taxonomy" id="675120"/>
    <lineage>
        <taxon>Eukaryota</taxon>
        <taxon>Fungi</taxon>
        <taxon>Dikarya</taxon>
        <taxon>Ascomycota</taxon>
        <taxon>Pezizomycotina</taxon>
        <taxon>Dothideomycetes</taxon>
        <taxon>Dothideomycetidae</taxon>
        <taxon>Mycosphaerellales</taxon>
        <taxon>Mycosphaerellaceae</taxon>
        <taxon>Dothistroma</taxon>
    </lineage>
</organism>
<proteinExistence type="predicted"/>
<evidence type="ECO:0000313" key="1">
    <source>
        <dbReference type="EMBL" id="EME47057.1"/>
    </source>
</evidence>
<dbReference type="EMBL" id="KB446536">
    <property type="protein sequence ID" value="EME47057.1"/>
    <property type="molecule type" value="Genomic_DNA"/>
</dbReference>
<dbReference type="Proteomes" id="UP000016933">
    <property type="component" value="Unassembled WGS sequence"/>
</dbReference>
<evidence type="ECO:0000313" key="2">
    <source>
        <dbReference type="Proteomes" id="UP000016933"/>
    </source>
</evidence>
<sequence length="243" mass="26260">MKDTTPSSLNIVRPYSSSPLQIVRPYSDYASPVAATTAPRPAESPARSPPQMMLRTPAVPTTATTAIPSSTSTHVRAALKSKYKDFPPGASEDVIFGGDPDLIVMDNLFRLAQRYTMTEIVDKINAGRPEPVANQPNLSNRLARAISDIATRHSKPRDEVVNDLRQAQQANGVPKNGRRRKTETLLKSILKKPRRPSSEAGATITSAVSAEPFFSEESQQASPSAFEAVASAFQSKTSTPSLK</sequence>
<name>N1PUJ6_DOTSN</name>